<organism evidence="1 2">
    <name type="scientific">Pseudomonas koreensis</name>
    <dbReference type="NCBI Taxonomy" id="198620"/>
    <lineage>
        <taxon>Bacteria</taxon>
        <taxon>Pseudomonadati</taxon>
        <taxon>Pseudomonadota</taxon>
        <taxon>Gammaproteobacteria</taxon>
        <taxon>Pseudomonadales</taxon>
        <taxon>Pseudomonadaceae</taxon>
        <taxon>Pseudomonas</taxon>
    </lineage>
</organism>
<comment type="caution">
    <text evidence="1">The sequence shown here is derived from an EMBL/GenBank/DDBJ whole genome shotgun (WGS) entry which is preliminary data.</text>
</comment>
<proteinExistence type="predicted"/>
<dbReference type="EMBL" id="MKWS01000005">
    <property type="protein sequence ID" value="RVD78170.1"/>
    <property type="molecule type" value="Genomic_DNA"/>
</dbReference>
<accession>A0AA94EPN6</accession>
<sequence>MELKVLWGFEGDPEKLKTANGRVQAGQILDVEDEELANTLIGKGLVEKAKPSTNKSAKPSENK</sequence>
<dbReference type="AlphaFoldDB" id="A0AA94EPN6"/>
<gene>
    <name evidence="1" type="ORF">A9HBioS_2015</name>
</gene>
<name>A0AA94EPN6_9PSED</name>
<dbReference type="RefSeq" id="WP_127648855.1">
    <property type="nucleotide sequence ID" value="NZ_MKWS01000005.1"/>
</dbReference>
<evidence type="ECO:0000313" key="1">
    <source>
        <dbReference type="EMBL" id="RVD78170.1"/>
    </source>
</evidence>
<evidence type="ECO:0000313" key="2">
    <source>
        <dbReference type="Proteomes" id="UP000288002"/>
    </source>
</evidence>
<dbReference type="Proteomes" id="UP000288002">
    <property type="component" value="Unassembled WGS sequence"/>
</dbReference>
<protein>
    <submittedName>
        <fullName evidence="1">Uncharacterized protein</fullName>
    </submittedName>
</protein>
<reference evidence="1 2" key="1">
    <citation type="submission" date="2016-10" db="EMBL/GenBank/DDBJ databases">
        <title>Search of new enzymes for the oxidation of sulfur compounds.</title>
        <authorList>
            <person name="Novo A."/>
            <person name="Moreira I.S."/>
            <person name="Castro P.M."/>
        </authorList>
    </citation>
    <scope>NUCLEOTIDE SEQUENCE [LARGE SCALE GENOMIC DNA]</scope>
    <source>
        <strain evidence="1 2">A9</strain>
    </source>
</reference>